<gene>
    <name evidence="8" type="ORF">MSLAZ_1358</name>
</gene>
<sequence>MNVGKKSINSCSYPVLTNEKISQLIDWLESEKARMEKEKQTFVRVYVLELNHKRVRAKNFCYVDFRVRKDSLKYIERKYSPFVIRENKVFKVNYKMGTCVKCESITDFTLVFEEDPELDPAKEYVMETVPPVEIVNRQIMLLKDMLLGQHPVIKSILFGTYQPAPYRDVIETISPELNSFQKEATKKALGTRDFHLIMGPPGTGKTTIISDLCEKFAANGERVLLASWMNVAIDNALQAVLKRKKVDENRICRIGAGDFKVADEILPLTLTGRLIRSEMLRKKVVGSTLASAYKAVQEPDDLFDVVIVDEAGAATLPQTLLALVLGKKFILIGDHRQLPPVVADENCAEWIRESLFEKLWKMYPEMHSMLQEQYRMDPAIADIVSRTVYHDLGGIKTPESVGKRPCPFEEAKTTGFKNPFARRVVNKTPICWADSSGTMQWINFDSSHSAKNDREIENIGKLLELLVEYSGIDPKTIGVLSPFRYQVSTMVKALEIFIEKGVAVNTIHSFQGNEKDIIIISMVARHTKDSKIFEDIRLLNVAITRAKFKLIIVSDTSISEGKDKASIIMGMLYDSARKNGGYVAKDGLNPELNEEIRKDTHKERTIADAQQYITKERKKLGFYGKL</sequence>
<dbReference type="PANTHER" id="PTHR43788:SF8">
    <property type="entry name" value="DNA-BINDING PROTEIN SMUBP-2"/>
    <property type="match status" value="1"/>
</dbReference>
<keyword evidence="2" id="KW-0547">Nucleotide-binding</keyword>
<dbReference type="Proteomes" id="UP000033072">
    <property type="component" value="Chromosome"/>
</dbReference>
<evidence type="ECO:0000256" key="2">
    <source>
        <dbReference type="ARBA" id="ARBA00022741"/>
    </source>
</evidence>
<dbReference type="AlphaFoldDB" id="A0A0E3S1L5"/>
<dbReference type="InterPro" id="IPR027417">
    <property type="entry name" value="P-loop_NTPase"/>
</dbReference>
<name>A0A0E3S1L5_9EURY</name>
<dbReference type="RefSeq" id="WP_048125623.1">
    <property type="nucleotide sequence ID" value="NZ_CP009515.1"/>
</dbReference>
<dbReference type="STRING" id="1434111.MSLAZ_1358"/>
<evidence type="ECO:0000256" key="4">
    <source>
        <dbReference type="ARBA" id="ARBA00022806"/>
    </source>
</evidence>
<dbReference type="Pfam" id="PF13087">
    <property type="entry name" value="AAA_12"/>
    <property type="match status" value="1"/>
</dbReference>
<dbReference type="SUPFAM" id="SSF52540">
    <property type="entry name" value="P-loop containing nucleoside triphosphate hydrolases"/>
    <property type="match status" value="1"/>
</dbReference>
<dbReference type="OrthoDB" id="142594at2157"/>
<dbReference type="HOGENOM" id="CLU_436575_0_0_2"/>
<dbReference type="InterPro" id="IPR047187">
    <property type="entry name" value="SF1_C_Upf1"/>
</dbReference>
<dbReference type="KEGG" id="mls:MSLAZ_1358"/>
<evidence type="ECO:0000256" key="1">
    <source>
        <dbReference type="ARBA" id="ARBA00007913"/>
    </source>
</evidence>
<keyword evidence="3" id="KW-0378">Hydrolase</keyword>
<dbReference type="GO" id="GO:0043139">
    <property type="term" value="F:5'-3' DNA helicase activity"/>
    <property type="evidence" value="ECO:0007669"/>
    <property type="project" value="TreeGrafter"/>
</dbReference>
<feature type="domain" description="DNA2/NAM7 helicase-like C-terminal" evidence="7">
    <location>
        <begin position="352"/>
        <end position="556"/>
    </location>
</feature>
<evidence type="ECO:0000313" key="8">
    <source>
        <dbReference type="EMBL" id="AKB74619.1"/>
    </source>
</evidence>
<proteinExistence type="inferred from homology"/>
<dbReference type="EMBL" id="CP009515">
    <property type="protein sequence ID" value="AKB74619.1"/>
    <property type="molecule type" value="Genomic_DNA"/>
</dbReference>
<dbReference type="GO" id="GO:0016787">
    <property type="term" value="F:hydrolase activity"/>
    <property type="evidence" value="ECO:0007669"/>
    <property type="project" value="UniProtKB-KW"/>
</dbReference>
<dbReference type="GeneID" id="24806104"/>
<organism evidence="8 9">
    <name type="scientific">Methanosarcina lacustris Z-7289</name>
    <dbReference type="NCBI Taxonomy" id="1434111"/>
    <lineage>
        <taxon>Archaea</taxon>
        <taxon>Methanobacteriati</taxon>
        <taxon>Methanobacteriota</taxon>
        <taxon>Stenosarchaea group</taxon>
        <taxon>Methanomicrobia</taxon>
        <taxon>Methanosarcinales</taxon>
        <taxon>Methanosarcinaceae</taxon>
        <taxon>Methanosarcina</taxon>
    </lineage>
</organism>
<evidence type="ECO:0000256" key="3">
    <source>
        <dbReference type="ARBA" id="ARBA00022801"/>
    </source>
</evidence>
<evidence type="ECO:0000259" key="6">
    <source>
        <dbReference type="Pfam" id="PF13086"/>
    </source>
</evidence>
<accession>A0A0E3S1L5</accession>
<evidence type="ECO:0000313" key="9">
    <source>
        <dbReference type="Proteomes" id="UP000033072"/>
    </source>
</evidence>
<dbReference type="Gene3D" id="3.40.50.300">
    <property type="entry name" value="P-loop containing nucleotide triphosphate hydrolases"/>
    <property type="match status" value="2"/>
</dbReference>
<dbReference type="InterPro" id="IPR041679">
    <property type="entry name" value="DNA2/NAM7-like_C"/>
</dbReference>
<feature type="domain" description="DNA2/NAM7 helicase helicase" evidence="6">
    <location>
        <begin position="176"/>
        <end position="272"/>
    </location>
</feature>
<reference evidence="8 9" key="1">
    <citation type="submission" date="2014-07" db="EMBL/GenBank/DDBJ databases">
        <title>Methanogenic archaea and the global carbon cycle.</title>
        <authorList>
            <person name="Henriksen J.R."/>
            <person name="Luke J."/>
            <person name="Reinhart S."/>
            <person name="Benedict M.N."/>
            <person name="Youngblut N.D."/>
            <person name="Metcalf M.E."/>
            <person name="Whitaker R.J."/>
            <person name="Metcalf W.W."/>
        </authorList>
    </citation>
    <scope>NUCLEOTIDE SEQUENCE [LARGE SCALE GENOMIC DNA]</scope>
    <source>
        <strain evidence="8 9">Z-7289</strain>
    </source>
</reference>
<keyword evidence="9" id="KW-1185">Reference proteome</keyword>
<feature type="domain" description="DNA2/NAM7 helicase helicase" evidence="6">
    <location>
        <begin position="275"/>
        <end position="343"/>
    </location>
</feature>
<dbReference type="PATRIC" id="fig|1434111.4.peg.1780"/>
<dbReference type="Pfam" id="PF13086">
    <property type="entry name" value="AAA_11"/>
    <property type="match status" value="2"/>
</dbReference>
<dbReference type="CDD" id="cd18808">
    <property type="entry name" value="SF1_C_Upf1"/>
    <property type="match status" value="1"/>
</dbReference>
<evidence type="ECO:0000259" key="7">
    <source>
        <dbReference type="Pfam" id="PF13087"/>
    </source>
</evidence>
<dbReference type="GO" id="GO:0005524">
    <property type="term" value="F:ATP binding"/>
    <property type="evidence" value="ECO:0007669"/>
    <property type="project" value="UniProtKB-KW"/>
</dbReference>
<keyword evidence="5" id="KW-0067">ATP-binding</keyword>
<dbReference type="PANTHER" id="PTHR43788">
    <property type="entry name" value="DNA2/NAM7 HELICASE FAMILY MEMBER"/>
    <property type="match status" value="1"/>
</dbReference>
<comment type="similarity">
    <text evidence="1">Belongs to the DNA2/NAM7 helicase family.</text>
</comment>
<dbReference type="InterPro" id="IPR050534">
    <property type="entry name" value="Coronavir_polyprotein_1ab"/>
</dbReference>
<dbReference type="InterPro" id="IPR041677">
    <property type="entry name" value="DNA2/NAM7_AAA_11"/>
</dbReference>
<protein>
    <recommendedName>
        <fullName evidence="10">DNA helicase</fullName>
    </recommendedName>
</protein>
<evidence type="ECO:0008006" key="10">
    <source>
        <dbReference type="Google" id="ProtNLM"/>
    </source>
</evidence>
<evidence type="ECO:0000256" key="5">
    <source>
        <dbReference type="ARBA" id="ARBA00022840"/>
    </source>
</evidence>
<keyword evidence="4" id="KW-0347">Helicase</keyword>